<sequence length="471" mass="54030">MKAVIVGAGIGGLSTALYLSKKGFEVTVLEKLDRPGGRARGFSSESGEFSFDMGPSWYLMPEVFQRFYKEVGEEPPEVVEVSPLFSLHVGKLEKKERSAEFWKDEIPLKNSERYLEDVEFMYKLAMERFLFKEMKIVDFLDPAILKNLKRFPIFTSLDAFNRRYFQNDDFSLKAMGFSSVFLGGSPFNTPAVYAMVNYAIYKGGVYYPKGGFQGLVERLYSLCKKSGVEFKFNSQVDKIEFDSKVKAVWYNGKKEEGDVFVFNADYHYVDSLLPYDYTGRGEDFWRKKKIAPSALLAYLGVEGEVNSPHHSIFINGDWKAHFDSIFQGTEPDPNNMSYYVSYRGFTDRSIKGKDLVFLIPIAPGLSIPQYQRYVDLVVKDFKAKTNSEFQIRYQRIYRPIDFELDYNAYKGTAFGISHTLDQTGPFRLPMQNRKLPNLFYVGQYTQPGIGVPMVTISSMIVGEKVLNFVRK</sequence>
<gene>
    <name evidence="1" type="ORF">TQ35_0008770</name>
</gene>
<accession>A0ACC6TR86</accession>
<dbReference type="EMBL" id="JZWS03000019">
    <property type="protein sequence ID" value="MEW9492275.1"/>
    <property type="molecule type" value="Genomic_DNA"/>
</dbReference>
<proteinExistence type="predicted"/>
<name>A0ACC6TR86_9CREN</name>
<comment type="caution">
    <text evidence="1">The sequence shown here is derived from an EMBL/GenBank/DDBJ whole genome shotgun (WGS) entry which is preliminary data.</text>
</comment>
<evidence type="ECO:0000313" key="2">
    <source>
        <dbReference type="Proteomes" id="UP000053480"/>
    </source>
</evidence>
<protein>
    <submittedName>
        <fullName evidence="1">NAD(P)/FAD-dependent oxidoreductase</fullName>
    </submittedName>
</protein>
<organism evidence="1 2">
    <name type="scientific">Candidatus Aramenus sulfurataquae</name>
    <dbReference type="NCBI Taxonomy" id="1326980"/>
    <lineage>
        <taxon>Archaea</taxon>
        <taxon>Thermoproteota</taxon>
        <taxon>Thermoprotei</taxon>
        <taxon>Sulfolobales</taxon>
        <taxon>Sulfolobaceae</taxon>
        <taxon>Candidatus Aramenus</taxon>
    </lineage>
</organism>
<reference evidence="1" key="1">
    <citation type="submission" date="2024-07" db="EMBL/GenBank/DDBJ databases">
        <title>Metagenome and Metagenome-Assembled Genomes of Archaea from a hot spring from the geothermal field of Los Azufres, Mexico.</title>
        <authorList>
            <person name="Marin-Paredes R."/>
            <person name="Martinez-Romero E."/>
            <person name="Servin-Garciduenas L.E."/>
        </authorList>
    </citation>
    <scope>NUCLEOTIDE SEQUENCE</scope>
    <source>
        <strain evidence="1">AZ1-454</strain>
    </source>
</reference>
<evidence type="ECO:0000313" key="1">
    <source>
        <dbReference type="EMBL" id="MEW9492275.1"/>
    </source>
</evidence>
<dbReference type="Proteomes" id="UP000053480">
    <property type="component" value="Unassembled WGS sequence"/>
</dbReference>